<dbReference type="PANTHER" id="PTHR16154">
    <property type="entry name" value="NEURABIN"/>
    <property type="match status" value="1"/>
</dbReference>
<keyword evidence="2" id="KW-0175">Coiled coil</keyword>
<name>A0ABN9MM51_9NEOB</name>
<sequence length="139" mass="15854">MYLPPADPQQQHLNTFLSLQALDDDVTPTGKQNQWHSRPVSDWSAQQVCHWLMGMNMEQYIEEFTAKNVDGQQLMLLDSDRLKALGVSSQMDRATIKKKIKEIRKAQEKLEKQKEKYSKKDAQKKSGGGKVVTTVESSC</sequence>
<accession>A0ABN9MM51</accession>
<evidence type="ECO:0000313" key="5">
    <source>
        <dbReference type="EMBL" id="CAJ0967865.1"/>
    </source>
</evidence>
<feature type="compositionally biased region" description="Basic and acidic residues" evidence="3">
    <location>
        <begin position="110"/>
        <end position="124"/>
    </location>
</feature>
<comment type="caution">
    <text evidence="5">The sequence shown here is derived from an EMBL/GenBank/DDBJ whole genome shotgun (WGS) entry which is preliminary data.</text>
</comment>
<organism evidence="5 6">
    <name type="scientific">Ranitomeya imitator</name>
    <name type="common">mimic poison frog</name>
    <dbReference type="NCBI Taxonomy" id="111125"/>
    <lineage>
        <taxon>Eukaryota</taxon>
        <taxon>Metazoa</taxon>
        <taxon>Chordata</taxon>
        <taxon>Craniata</taxon>
        <taxon>Vertebrata</taxon>
        <taxon>Euteleostomi</taxon>
        <taxon>Amphibia</taxon>
        <taxon>Batrachia</taxon>
        <taxon>Anura</taxon>
        <taxon>Neobatrachia</taxon>
        <taxon>Hyloidea</taxon>
        <taxon>Dendrobatidae</taxon>
        <taxon>Dendrobatinae</taxon>
        <taxon>Ranitomeya</taxon>
    </lineage>
</organism>
<dbReference type="SUPFAM" id="SSF47769">
    <property type="entry name" value="SAM/Pointed domain"/>
    <property type="match status" value="1"/>
</dbReference>
<evidence type="ECO:0000259" key="4">
    <source>
        <dbReference type="PROSITE" id="PS50105"/>
    </source>
</evidence>
<dbReference type="Gene3D" id="1.10.150.50">
    <property type="entry name" value="Transcription Factor, Ets-1"/>
    <property type="match status" value="1"/>
</dbReference>
<feature type="region of interest" description="Disordered" evidence="3">
    <location>
        <begin position="110"/>
        <end position="139"/>
    </location>
</feature>
<evidence type="ECO:0000313" key="6">
    <source>
        <dbReference type="Proteomes" id="UP001176940"/>
    </source>
</evidence>
<keyword evidence="1" id="KW-0597">Phosphoprotein</keyword>
<reference evidence="5" key="1">
    <citation type="submission" date="2023-07" db="EMBL/GenBank/DDBJ databases">
        <authorList>
            <person name="Stuckert A."/>
        </authorList>
    </citation>
    <scope>NUCLEOTIDE SEQUENCE</scope>
</reference>
<gene>
    <name evidence="5" type="ORF">RIMI_LOCUS22577187</name>
</gene>
<feature type="domain" description="SAM" evidence="4">
    <location>
        <begin position="43"/>
        <end position="106"/>
    </location>
</feature>
<dbReference type="EMBL" id="CAUEEQ010078690">
    <property type="protein sequence ID" value="CAJ0967865.1"/>
    <property type="molecule type" value="Genomic_DNA"/>
</dbReference>
<dbReference type="CDD" id="cd09512">
    <property type="entry name" value="SAM_Neurabin-like"/>
    <property type="match status" value="1"/>
</dbReference>
<dbReference type="PROSITE" id="PS50105">
    <property type="entry name" value="SAM_DOMAIN"/>
    <property type="match status" value="1"/>
</dbReference>
<evidence type="ECO:0000256" key="2">
    <source>
        <dbReference type="ARBA" id="ARBA00023054"/>
    </source>
</evidence>
<dbReference type="InterPro" id="IPR043446">
    <property type="entry name" value="Neurabin-like"/>
</dbReference>
<dbReference type="InterPro" id="IPR001660">
    <property type="entry name" value="SAM"/>
</dbReference>
<dbReference type="PANTHER" id="PTHR16154:SF26">
    <property type="entry name" value="PROTEIN PHOSPHATASE 1 REGULATORY SUBUNIT 9 LIKE"/>
    <property type="match status" value="1"/>
</dbReference>
<dbReference type="Pfam" id="PF07647">
    <property type="entry name" value="SAM_2"/>
    <property type="match status" value="1"/>
</dbReference>
<protein>
    <recommendedName>
        <fullName evidence="4">SAM domain-containing protein</fullName>
    </recommendedName>
</protein>
<dbReference type="Proteomes" id="UP001176940">
    <property type="component" value="Unassembled WGS sequence"/>
</dbReference>
<dbReference type="SMART" id="SM00454">
    <property type="entry name" value="SAM"/>
    <property type="match status" value="1"/>
</dbReference>
<evidence type="ECO:0000256" key="1">
    <source>
        <dbReference type="ARBA" id="ARBA00022553"/>
    </source>
</evidence>
<proteinExistence type="predicted"/>
<evidence type="ECO:0000256" key="3">
    <source>
        <dbReference type="SAM" id="MobiDB-lite"/>
    </source>
</evidence>
<dbReference type="InterPro" id="IPR013761">
    <property type="entry name" value="SAM/pointed_sf"/>
</dbReference>
<keyword evidence="6" id="KW-1185">Reference proteome</keyword>